<name>A0A420N4W3_FUSOX</name>
<dbReference type="VEuPathDB" id="FungiDB:FOZG_10426"/>
<gene>
    <name evidence="1" type="ORF">BFJ69_g7821</name>
</gene>
<accession>A0A420N4W3</accession>
<protein>
    <submittedName>
        <fullName evidence="1">Uncharacterized protein</fullName>
    </submittedName>
</protein>
<dbReference type="VEuPathDB" id="FungiDB:FOC4_g10001290"/>
<reference evidence="1 2" key="1">
    <citation type="journal article" date="2018" name="Sci. Rep.">
        <title>Characterisation of pathogen-specific regions and novel effector candidates in Fusarium oxysporum f. sp. cepae.</title>
        <authorList>
            <person name="Armitage A.D."/>
            <person name="Taylor A."/>
            <person name="Sobczyk M.K."/>
            <person name="Baxter L."/>
            <person name="Greenfield B.P."/>
            <person name="Bates H.J."/>
            <person name="Wilson F."/>
            <person name="Jackson A.C."/>
            <person name="Ott S."/>
            <person name="Harrison R.J."/>
            <person name="Clarkson J.P."/>
        </authorList>
    </citation>
    <scope>NUCLEOTIDE SEQUENCE [LARGE SCALE GENOMIC DNA]</scope>
    <source>
        <strain evidence="1 2">Fo_A13</strain>
    </source>
</reference>
<dbReference type="EMBL" id="MRCX01000063">
    <property type="protein sequence ID" value="RKK75231.1"/>
    <property type="molecule type" value="Genomic_DNA"/>
</dbReference>
<dbReference type="VEuPathDB" id="FungiDB:FOC1_g10003753"/>
<sequence>MLLSSDQRLYLTRLSESSKLNDMKVAWKRLIRFVATDGRVLYGEPILPSADFDIGNTTDKTGLKAKVIQGDDIYDDTGATSVTDKMVVTKNMYT</sequence>
<dbReference type="VEuPathDB" id="FungiDB:FOIG_14897"/>
<evidence type="ECO:0000313" key="1">
    <source>
        <dbReference type="EMBL" id="RKK75231.1"/>
    </source>
</evidence>
<proteinExistence type="predicted"/>
<comment type="caution">
    <text evidence="1">The sequence shown here is derived from an EMBL/GenBank/DDBJ whole genome shotgun (WGS) entry which is preliminary data.</text>
</comment>
<dbReference type="AlphaFoldDB" id="A0A420N4W3"/>
<organism evidence="1 2">
    <name type="scientific">Fusarium oxysporum</name>
    <name type="common">Fusarium vascular wilt</name>
    <dbReference type="NCBI Taxonomy" id="5507"/>
    <lineage>
        <taxon>Eukaryota</taxon>
        <taxon>Fungi</taxon>
        <taxon>Dikarya</taxon>
        <taxon>Ascomycota</taxon>
        <taxon>Pezizomycotina</taxon>
        <taxon>Sordariomycetes</taxon>
        <taxon>Hypocreomycetidae</taxon>
        <taxon>Hypocreales</taxon>
        <taxon>Nectriaceae</taxon>
        <taxon>Fusarium</taxon>
        <taxon>Fusarium oxysporum species complex</taxon>
    </lineage>
</organism>
<dbReference type="VEuPathDB" id="FungiDB:FOMG_16324"/>
<dbReference type="VEuPathDB" id="FungiDB:FOXG_04746"/>
<evidence type="ECO:0000313" key="2">
    <source>
        <dbReference type="Proteomes" id="UP000285084"/>
    </source>
</evidence>
<dbReference type="Proteomes" id="UP000285084">
    <property type="component" value="Unassembled WGS sequence"/>
</dbReference>